<accession>Q11MC1</accession>
<feature type="transmembrane region" description="Helical" evidence="7">
    <location>
        <begin position="98"/>
        <end position="122"/>
    </location>
</feature>
<feature type="transmembrane region" description="Helical" evidence="7">
    <location>
        <begin position="405"/>
        <end position="430"/>
    </location>
</feature>
<feature type="transmembrane region" description="Helical" evidence="7">
    <location>
        <begin position="562"/>
        <end position="586"/>
    </location>
</feature>
<evidence type="ECO:0000313" key="9">
    <source>
        <dbReference type="EMBL" id="ABG61454.1"/>
    </source>
</evidence>
<comment type="caution">
    <text evidence="7">Lacks conserved residue(s) required for the propagation of feature annotation.</text>
</comment>
<keyword evidence="4 7" id="KW-0812">Transmembrane</keyword>
<evidence type="ECO:0000256" key="1">
    <source>
        <dbReference type="ARBA" id="ARBA00004429"/>
    </source>
</evidence>
<keyword evidence="7" id="KW-0813">Transport</keyword>
<feature type="transmembrane region" description="Helical" evidence="7">
    <location>
        <begin position="379"/>
        <end position="399"/>
    </location>
</feature>
<comment type="subcellular location">
    <subcellularLocation>
        <location evidence="1 7">Cell inner membrane</location>
        <topology evidence="1 7">Multi-pass membrane protein</topology>
    </subcellularLocation>
</comment>
<protein>
    <recommendedName>
        <fullName evidence="7">TRAP transporter large permease protein</fullName>
    </recommendedName>
</protein>
<feature type="transmembrane region" description="Helical" evidence="7">
    <location>
        <begin position="257"/>
        <end position="286"/>
    </location>
</feature>
<dbReference type="eggNOG" id="COG1593">
    <property type="taxonomic scope" value="Bacteria"/>
</dbReference>
<dbReference type="InterPro" id="IPR004681">
    <property type="entry name" value="TRAP_DctM"/>
</dbReference>
<dbReference type="NCBIfam" id="TIGR00786">
    <property type="entry name" value="dctM"/>
    <property type="match status" value="1"/>
</dbReference>
<dbReference type="EMBL" id="CP000390">
    <property type="protein sequence ID" value="ABG61454.1"/>
    <property type="molecule type" value="Genomic_DNA"/>
</dbReference>
<evidence type="ECO:0000256" key="5">
    <source>
        <dbReference type="ARBA" id="ARBA00022989"/>
    </source>
</evidence>
<evidence type="ECO:0000256" key="6">
    <source>
        <dbReference type="ARBA" id="ARBA00023136"/>
    </source>
</evidence>
<name>Q11MC1_CHESB</name>
<dbReference type="AlphaFoldDB" id="Q11MC1"/>
<gene>
    <name evidence="9" type="ordered locus">Meso_0049</name>
</gene>
<proteinExistence type="inferred from homology"/>
<evidence type="ECO:0000256" key="7">
    <source>
        <dbReference type="RuleBase" id="RU369079"/>
    </source>
</evidence>
<comment type="subunit">
    <text evidence="7">The complex comprises the extracytoplasmic solute receptor protein and the two transmembrane proteins.</text>
</comment>
<feature type="domain" description="TRAP C4-dicarboxylate transport system permease DctM subunit" evidence="8">
    <location>
        <begin position="169"/>
        <end position="581"/>
    </location>
</feature>
<feature type="transmembrane region" description="Helical" evidence="7">
    <location>
        <begin position="134"/>
        <end position="154"/>
    </location>
</feature>
<evidence type="ECO:0000259" key="8">
    <source>
        <dbReference type="Pfam" id="PF06808"/>
    </source>
</evidence>
<dbReference type="PANTHER" id="PTHR33362">
    <property type="entry name" value="SIALIC ACID TRAP TRANSPORTER PERMEASE PROTEIN SIAT-RELATED"/>
    <property type="match status" value="1"/>
</dbReference>
<feature type="transmembrane region" description="Helical" evidence="7">
    <location>
        <begin position="56"/>
        <end position="78"/>
    </location>
</feature>
<organism evidence="9">
    <name type="scientific">Chelativorans sp. (strain BNC1)</name>
    <dbReference type="NCBI Taxonomy" id="266779"/>
    <lineage>
        <taxon>Bacteria</taxon>
        <taxon>Pseudomonadati</taxon>
        <taxon>Pseudomonadota</taxon>
        <taxon>Alphaproteobacteria</taxon>
        <taxon>Hyphomicrobiales</taxon>
        <taxon>Phyllobacteriaceae</taxon>
        <taxon>Chelativorans</taxon>
    </lineage>
</organism>
<comment type="similarity">
    <text evidence="7">Belongs to the TRAP transporter large permease family.</text>
</comment>
<dbReference type="InterPro" id="IPR010656">
    <property type="entry name" value="DctM"/>
</dbReference>
<feature type="transmembrane region" description="Helical" evidence="7">
    <location>
        <begin position="17"/>
        <end position="36"/>
    </location>
</feature>
<dbReference type="GO" id="GO:0005886">
    <property type="term" value="C:plasma membrane"/>
    <property type="evidence" value="ECO:0007669"/>
    <property type="project" value="UniProtKB-SubCell"/>
</dbReference>
<feature type="transmembrane region" description="Helical" evidence="7">
    <location>
        <begin position="298"/>
        <end position="322"/>
    </location>
</feature>
<keyword evidence="5 7" id="KW-1133">Transmembrane helix</keyword>
<dbReference type="STRING" id="266779.Meso_0049"/>
<comment type="function">
    <text evidence="7">Part of the tripartite ATP-independent periplasmic (TRAP) transport system.</text>
</comment>
<feature type="transmembrane region" description="Helical" evidence="7">
    <location>
        <begin position="478"/>
        <end position="511"/>
    </location>
</feature>
<keyword evidence="3 7" id="KW-0997">Cell inner membrane</keyword>
<evidence type="ECO:0000256" key="2">
    <source>
        <dbReference type="ARBA" id="ARBA00022475"/>
    </source>
</evidence>
<evidence type="ECO:0000256" key="4">
    <source>
        <dbReference type="ARBA" id="ARBA00022692"/>
    </source>
</evidence>
<keyword evidence="6 7" id="KW-0472">Membrane</keyword>
<feature type="transmembrane region" description="Helical" evidence="7">
    <location>
        <begin position="442"/>
        <end position="466"/>
    </location>
</feature>
<feature type="transmembrane region" description="Helical" evidence="7">
    <location>
        <begin position="518"/>
        <end position="542"/>
    </location>
</feature>
<dbReference type="Pfam" id="PF06808">
    <property type="entry name" value="DctM"/>
    <property type="match status" value="1"/>
</dbReference>
<reference evidence="9" key="1">
    <citation type="submission" date="2006-06" db="EMBL/GenBank/DDBJ databases">
        <title>Complete sequence of chromosome of Chelativorans sp. BNC1.</title>
        <authorList>
            <consortium name="US DOE Joint Genome Institute"/>
            <person name="Copeland A."/>
            <person name="Lucas S."/>
            <person name="Lapidus A."/>
            <person name="Barry K."/>
            <person name="Detter J.C."/>
            <person name="Glavina del Rio T."/>
            <person name="Hammon N."/>
            <person name="Israni S."/>
            <person name="Dalin E."/>
            <person name="Tice H."/>
            <person name="Pitluck S."/>
            <person name="Chertkov O."/>
            <person name="Brettin T."/>
            <person name="Bruce D."/>
            <person name="Han C."/>
            <person name="Tapia R."/>
            <person name="Gilna P."/>
            <person name="Schmutz J."/>
            <person name="Larimer F."/>
            <person name="Land M."/>
            <person name="Hauser L."/>
            <person name="Kyrpides N."/>
            <person name="Mikhailova N."/>
            <person name="Richardson P."/>
        </authorList>
    </citation>
    <scope>NUCLEOTIDE SEQUENCE</scope>
    <source>
        <strain evidence="9">BNC1</strain>
    </source>
</reference>
<feature type="transmembrane region" description="Helical" evidence="7">
    <location>
        <begin position="334"/>
        <end position="358"/>
    </location>
</feature>
<dbReference type="PANTHER" id="PTHR33362:SF5">
    <property type="entry name" value="C4-DICARBOXYLATE TRAP TRANSPORTER LARGE PERMEASE PROTEIN DCTM"/>
    <property type="match status" value="1"/>
</dbReference>
<sequence>MVCADVVLRLGADLPMAGLYEISALVAAMAMAASFVRPTLLSDHIGMDLLAERGDFLSRLIPAAVTSIFIGLATWALFRMAMHAFASAETTLVVRWPTWPFWFAALFLLFPALLTMAVNFGAVREKLPAWDRGALIVPFFLLLAIGILVAIFVYQDQLGPVAKGGLLFGAVYALAMAQVPIGISMGIVGVTGVWALLSTRAAERVLQNEVRDVLSSNELIAIPLFLMMGSFAIRAGLAARIFTAARAIFGPVRGGLAIATVVGCGGFGAVSGSSVATTATLGRVAFDEMRVNGYRQSFACGTIAAGGTLGALIPPSVILIIYCVVAEQSIERAFAAALFPGLLAILLYAATIAVMVRLRPDVAPQMAQKPLREILRDVLGAWPPALLFIIVLAGLYGGLFTSSEAAAVGCILALIFWVVGGSFTFGALSASLLDAMTSSAKLYMVILGASLFAALLNLTGLARVVLTWADPATTPQIVVLLAFVAVYLILGAIFDSVAALLVTAPIVIPVIEGYGLDLVWWGIVTLSMIETGMITPPIGMNVFVLRGVLGGEIRLQDIYRGIWPFVCADLVRLALLLAIPSIALWLPSAIG</sequence>
<dbReference type="GO" id="GO:0022857">
    <property type="term" value="F:transmembrane transporter activity"/>
    <property type="evidence" value="ECO:0007669"/>
    <property type="project" value="UniProtKB-UniRule"/>
</dbReference>
<dbReference type="HOGENOM" id="CLU_019824_2_1_5"/>
<feature type="transmembrane region" description="Helical" evidence="7">
    <location>
        <begin position="218"/>
        <end position="237"/>
    </location>
</feature>
<keyword evidence="2" id="KW-1003">Cell membrane</keyword>
<evidence type="ECO:0000256" key="3">
    <source>
        <dbReference type="ARBA" id="ARBA00022519"/>
    </source>
</evidence>
<feature type="transmembrane region" description="Helical" evidence="7">
    <location>
        <begin position="166"/>
        <end position="197"/>
    </location>
</feature>
<dbReference type="KEGG" id="mes:Meso_0049"/>